<sequence>MRTKENESLIPHMEKLLTAWISDQSGRLHMPVTYATICAKALSPFEMLKQRKGGNVGETFSASSGWFDRYKKRAGWYNIKILGESASADTEAAKLFPAKLAEILEEGNYLPSQVFNADETGLFWKRMPPRSYIAKEESSMPGFKPAKERLTLFLGGNAAGDCKLKPMMVHRAGNPRARKGIVKSTLPVIWKANKKGWVTALLFEDWSSHYFVPEVKKYCEDKSIPFQVILLVDNAPGHPPSLQHHHPNVKILLLPPNTTSILQPIDQGVIATFKALYLRQTFEMLIKATDNETGPSLKDFWRKSFNILDAIKITANAWNKISETTMKGVWKKLCPQLFGTNVEGFEEPAEIVQQNTEAIVTLANRLDLDVSETEINDLLEAHKEELTNEDLLDMEEQEELEEVEDVTAPETPVHSFTFKGLEEAFQPMEKAINIFESQDSNFERSTKVARDLRNAYACNEEIYNEKKRMCWKQTTITACLQKAAVMSSVSKKPET</sequence>
<dbReference type="Proteomes" id="UP001295444">
    <property type="component" value="Chromosome 01"/>
</dbReference>
<keyword evidence="4" id="KW-1185">Reference proteome</keyword>
<dbReference type="SUPFAM" id="SSF46689">
    <property type="entry name" value="Homeodomain-like"/>
    <property type="match status" value="1"/>
</dbReference>
<dbReference type="PANTHER" id="PTHR19303:SF26">
    <property type="entry name" value="TIGGER TRANSPOSABLE ELEMENT-DERIVED PROTEIN 1"/>
    <property type="match status" value="1"/>
</dbReference>
<accession>A0AAD1R1J8</accession>
<dbReference type="AlphaFoldDB" id="A0AAD1R1J8"/>
<protein>
    <submittedName>
        <fullName evidence="3">Tigger transposable element-derived 1-like</fullName>
    </submittedName>
</protein>
<name>A0AAD1R1J8_PELCU</name>
<dbReference type="Gene3D" id="1.10.10.60">
    <property type="entry name" value="Homeodomain-like"/>
    <property type="match status" value="1"/>
</dbReference>
<dbReference type="PANTHER" id="PTHR19303">
    <property type="entry name" value="TRANSPOSON"/>
    <property type="match status" value="1"/>
</dbReference>
<dbReference type="InterPro" id="IPR006600">
    <property type="entry name" value="HTH_CenpB_DNA-bd_dom"/>
</dbReference>
<dbReference type="GO" id="GO:0003677">
    <property type="term" value="F:DNA binding"/>
    <property type="evidence" value="ECO:0007669"/>
    <property type="project" value="UniProtKB-KW"/>
</dbReference>
<dbReference type="Pfam" id="PF03184">
    <property type="entry name" value="DDE_1"/>
    <property type="match status" value="1"/>
</dbReference>
<organism evidence="3 4">
    <name type="scientific">Pelobates cultripes</name>
    <name type="common">Western spadefoot toad</name>
    <dbReference type="NCBI Taxonomy" id="61616"/>
    <lineage>
        <taxon>Eukaryota</taxon>
        <taxon>Metazoa</taxon>
        <taxon>Chordata</taxon>
        <taxon>Craniata</taxon>
        <taxon>Vertebrata</taxon>
        <taxon>Euteleostomi</taxon>
        <taxon>Amphibia</taxon>
        <taxon>Batrachia</taxon>
        <taxon>Anura</taxon>
        <taxon>Pelobatoidea</taxon>
        <taxon>Pelobatidae</taxon>
        <taxon>Pelobates</taxon>
    </lineage>
</organism>
<dbReference type="GO" id="GO:0005634">
    <property type="term" value="C:nucleus"/>
    <property type="evidence" value="ECO:0007669"/>
    <property type="project" value="TreeGrafter"/>
</dbReference>
<gene>
    <name evidence="3" type="ORF">PECUL_23A037014</name>
</gene>
<evidence type="ECO:0000256" key="1">
    <source>
        <dbReference type="ARBA" id="ARBA00023125"/>
    </source>
</evidence>
<evidence type="ECO:0000313" key="3">
    <source>
        <dbReference type="EMBL" id="CAH2222046.1"/>
    </source>
</evidence>
<evidence type="ECO:0000259" key="2">
    <source>
        <dbReference type="PROSITE" id="PS51253"/>
    </source>
</evidence>
<dbReference type="InterPro" id="IPR009057">
    <property type="entry name" value="Homeodomain-like_sf"/>
</dbReference>
<keyword evidence="1" id="KW-0238">DNA-binding</keyword>
<evidence type="ECO:0000313" key="4">
    <source>
        <dbReference type="Proteomes" id="UP001295444"/>
    </source>
</evidence>
<proteinExistence type="predicted"/>
<dbReference type="InterPro" id="IPR004875">
    <property type="entry name" value="DDE_SF_endonuclease_dom"/>
</dbReference>
<dbReference type="InterPro" id="IPR050863">
    <property type="entry name" value="CenT-Element_Derived"/>
</dbReference>
<dbReference type="PROSITE" id="PS51253">
    <property type="entry name" value="HTH_CENPB"/>
    <property type="match status" value="1"/>
</dbReference>
<feature type="non-terminal residue" evidence="3">
    <location>
        <position position="495"/>
    </location>
</feature>
<dbReference type="EMBL" id="OW240912">
    <property type="protein sequence ID" value="CAH2222046.1"/>
    <property type="molecule type" value="Genomic_DNA"/>
</dbReference>
<feature type="domain" description="HTH CENPB-type" evidence="2">
    <location>
        <begin position="1"/>
        <end position="80"/>
    </location>
</feature>
<dbReference type="Pfam" id="PF03221">
    <property type="entry name" value="HTH_Tnp_Tc5"/>
    <property type="match status" value="1"/>
</dbReference>
<reference evidence="3" key="1">
    <citation type="submission" date="2022-03" db="EMBL/GenBank/DDBJ databases">
        <authorList>
            <person name="Alioto T."/>
            <person name="Alioto T."/>
            <person name="Gomez Garrido J."/>
        </authorList>
    </citation>
    <scope>NUCLEOTIDE SEQUENCE</scope>
</reference>